<feature type="transmembrane region" description="Helical" evidence="7">
    <location>
        <begin position="322"/>
        <end position="345"/>
    </location>
</feature>
<dbReference type="AlphaFoldDB" id="A0A0P9U008"/>
<dbReference type="InterPro" id="IPR035906">
    <property type="entry name" value="MetI-like_sf"/>
</dbReference>
<evidence type="ECO:0000256" key="7">
    <source>
        <dbReference type="RuleBase" id="RU363032"/>
    </source>
</evidence>
<keyword evidence="5 7" id="KW-1133">Transmembrane helix</keyword>
<feature type="region of interest" description="Disordered" evidence="8">
    <location>
        <begin position="1"/>
        <end position="20"/>
    </location>
</feature>
<evidence type="ECO:0000313" key="11">
    <source>
        <dbReference type="Proteomes" id="UP000050469"/>
    </source>
</evidence>
<evidence type="ECO:0000256" key="5">
    <source>
        <dbReference type="ARBA" id="ARBA00022989"/>
    </source>
</evidence>
<reference evidence="10 11" key="1">
    <citation type="submission" date="2015-09" db="EMBL/GenBank/DDBJ databases">
        <title>Genome announcement of multiple Pseudomonas syringae strains.</title>
        <authorList>
            <person name="Thakur S."/>
            <person name="Wang P.W."/>
            <person name="Gong Y."/>
            <person name="Weir B.S."/>
            <person name="Guttman D.S."/>
        </authorList>
    </citation>
    <scope>NUCLEOTIDE SEQUENCE [LARGE SCALE GENOMIC DNA]</scope>
    <source>
        <strain evidence="10 11">ICMP7840</strain>
    </source>
</reference>
<feature type="transmembrane region" description="Helical" evidence="7">
    <location>
        <begin position="160"/>
        <end position="186"/>
    </location>
</feature>
<dbReference type="Pfam" id="PF12911">
    <property type="entry name" value="OppC_N"/>
    <property type="match status" value="1"/>
</dbReference>
<dbReference type="InterPro" id="IPR025966">
    <property type="entry name" value="OppC_N"/>
</dbReference>
<keyword evidence="4 7" id="KW-0812">Transmembrane</keyword>
<evidence type="ECO:0000256" key="1">
    <source>
        <dbReference type="ARBA" id="ARBA00004651"/>
    </source>
</evidence>
<comment type="subcellular location">
    <subcellularLocation>
        <location evidence="1 7">Cell membrane</location>
        <topology evidence="1 7">Multi-pass membrane protein</topology>
    </subcellularLocation>
</comment>
<keyword evidence="2 7" id="KW-0813">Transport</keyword>
<dbReference type="Proteomes" id="UP000050469">
    <property type="component" value="Unassembled WGS sequence"/>
</dbReference>
<evidence type="ECO:0000313" key="10">
    <source>
        <dbReference type="EMBL" id="KPX77508.1"/>
    </source>
</evidence>
<evidence type="ECO:0000256" key="4">
    <source>
        <dbReference type="ARBA" id="ARBA00022692"/>
    </source>
</evidence>
<name>A0A0P9U008_PSEA0</name>
<dbReference type="SUPFAM" id="SSF161098">
    <property type="entry name" value="MetI-like"/>
    <property type="match status" value="1"/>
</dbReference>
<evidence type="ECO:0000256" key="6">
    <source>
        <dbReference type="ARBA" id="ARBA00023136"/>
    </source>
</evidence>
<evidence type="ECO:0000259" key="9">
    <source>
        <dbReference type="PROSITE" id="PS50928"/>
    </source>
</evidence>
<comment type="similarity">
    <text evidence="7">Belongs to the binding-protein-dependent transport system permease family.</text>
</comment>
<feature type="transmembrane region" description="Helical" evidence="7">
    <location>
        <begin position="198"/>
        <end position="216"/>
    </location>
</feature>
<evidence type="ECO:0000256" key="3">
    <source>
        <dbReference type="ARBA" id="ARBA00022475"/>
    </source>
</evidence>
<dbReference type="PANTHER" id="PTHR43386:SF25">
    <property type="entry name" value="PEPTIDE ABC TRANSPORTER PERMEASE PROTEIN"/>
    <property type="match status" value="1"/>
</dbReference>
<dbReference type="GO" id="GO:0055085">
    <property type="term" value="P:transmembrane transport"/>
    <property type="evidence" value="ECO:0007669"/>
    <property type="project" value="InterPro"/>
</dbReference>
<dbReference type="PATRIC" id="fig|251724.3.peg.2637"/>
<dbReference type="PANTHER" id="PTHR43386">
    <property type="entry name" value="OLIGOPEPTIDE TRANSPORT SYSTEM PERMEASE PROTEIN APPC"/>
    <property type="match status" value="1"/>
</dbReference>
<evidence type="ECO:0000256" key="2">
    <source>
        <dbReference type="ARBA" id="ARBA00022448"/>
    </source>
</evidence>
<dbReference type="InterPro" id="IPR050366">
    <property type="entry name" value="BP-dependent_transpt_permease"/>
</dbReference>
<protein>
    <submittedName>
        <fullName evidence="10">Dipeptide transport system permease protein dppc</fullName>
    </submittedName>
</protein>
<evidence type="ECO:0000256" key="8">
    <source>
        <dbReference type="SAM" id="MobiDB-lite"/>
    </source>
</evidence>
<proteinExistence type="inferred from homology"/>
<dbReference type="InterPro" id="IPR000515">
    <property type="entry name" value="MetI-like"/>
</dbReference>
<dbReference type="Pfam" id="PF00528">
    <property type="entry name" value="BPD_transp_1"/>
    <property type="match status" value="1"/>
</dbReference>
<dbReference type="CDD" id="cd06261">
    <property type="entry name" value="TM_PBP2"/>
    <property type="match status" value="1"/>
</dbReference>
<accession>A0A0P9U008</accession>
<sequence length="356" mass="38309">MAWRRGADRASVQHSGLRQDDRRRCVQPRLRRGARRGVVCRDWLSAVEPAGRRALSLDQPTPEECLMTAIASLPHSAILPRSRSPFLKKFLANKGAVIGAAVLLLFVLAAILAPWVAPHDPLKANFLAVRKAPSLIYWMGTDELGRDLFSRLLYGARSSLLAGGVSVAIAMLIGVPLGLLAGYFGGKLDMIISQVMEALLSCPFLVLAIALGAFLGPSLTNAMIAIGLSAMPIFARLTRGQVLSIKHEDYLEGARAIGLPDRWIILRYVLPNVMSPLVVQATLTIASAILAEASLSFLGLGQQPPSPSWGSMLNTAKNFMEQAPWMSIAPGVAIYITVLCFNLLGDGLRDALDPKG</sequence>
<dbReference type="PROSITE" id="PS50928">
    <property type="entry name" value="ABC_TM1"/>
    <property type="match status" value="1"/>
</dbReference>
<comment type="caution">
    <text evidence="10">The sequence shown here is derived from an EMBL/GenBank/DDBJ whole genome shotgun (WGS) entry which is preliminary data.</text>
</comment>
<feature type="domain" description="ABC transmembrane type-1" evidence="9">
    <location>
        <begin position="156"/>
        <end position="345"/>
    </location>
</feature>
<dbReference type="GO" id="GO:0005886">
    <property type="term" value="C:plasma membrane"/>
    <property type="evidence" value="ECO:0007669"/>
    <property type="project" value="UniProtKB-SubCell"/>
</dbReference>
<dbReference type="EMBL" id="LJQO01000120">
    <property type="protein sequence ID" value="KPX77508.1"/>
    <property type="molecule type" value="Genomic_DNA"/>
</dbReference>
<gene>
    <name evidence="10" type="ORF">ALO53_04886</name>
</gene>
<organism evidence="10 11">
    <name type="scientific">Pseudomonas amygdali pv. photiniae</name>
    <dbReference type="NCBI Taxonomy" id="251724"/>
    <lineage>
        <taxon>Bacteria</taxon>
        <taxon>Pseudomonadati</taxon>
        <taxon>Pseudomonadota</taxon>
        <taxon>Gammaproteobacteria</taxon>
        <taxon>Pseudomonadales</taxon>
        <taxon>Pseudomonadaceae</taxon>
        <taxon>Pseudomonas</taxon>
        <taxon>Pseudomonas amygdali</taxon>
    </lineage>
</organism>
<keyword evidence="3" id="KW-1003">Cell membrane</keyword>
<dbReference type="Gene3D" id="1.10.3720.10">
    <property type="entry name" value="MetI-like"/>
    <property type="match status" value="1"/>
</dbReference>
<feature type="transmembrane region" description="Helical" evidence="7">
    <location>
        <begin position="96"/>
        <end position="117"/>
    </location>
</feature>
<keyword evidence="6 7" id="KW-0472">Membrane</keyword>